<evidence type="ECO:0000313" key="2">
    <source>
        <dbReference type="EMBL" id="OAQ35941.1"/>
    </source>
</evidence>
<sequence length="75" mass="8677">MITHTLILSSLSVIQSRHRLLHCMRYCLFVHWQSLLPVVHGLVGLLILPLFQSAFTGLLLSMPLYVFVLLWFWVG</sequence>
<keyword evidence="1" id="KW-1133">Transmembrane helix</keyword>
<dbReference type="Proteomes" id="UP000078512">
    <property type="component" value="Unassembled WGS sequence"/>
</dbReference>
<keyword evidence="1" id="KW-0472">Membrane</keyword>
<gene>
    <name evidence="2" type="ORF">K457DRAFT_498524</name>
</gene>
<reference evidence="2 3" key="1">
    <citation type="submission" date="2016-05" db="EMBL/GenBank/DDBJ databases">
        <title>Genome sequencing reveals origins of a unique bacterial endosymbiosis in the earliest lineages of terrestrial Fungi.</title>
        <authorList>
            <consortium name="DOE Joint Genome Institute"/>
            <person name="Uehling J."/>
            <person name="Gryganskyi A."/>
            <person name="Hameed K."/>
            <person name="Tschaplinski T."/>
            <person name="Misztal P."/>
            <person name="Wu S."/>
            <person name="Desiro A."/>
            <person name="Vande Pol N."/>
            <person name="Du Z.-Y."/>
            <person name="Zienkiewicz A."/>
            <person name="Zienkiewicz K."/>
            <person name="Morin E."/>
            <person name="Tisserant E."/>
            <person name="Splivallo R."/>
            <person name="Hainaut M."/>
            <person name="Henrissat B."/>
            <person name="Ohm R."/>
            <person name="Kuo A."/>
            <person name="Yan J."/>
            <person name="Lipzen A."/>
            <person name="Nolan M."/>
            <person name="Labutti K."/>
            <person name="Barry K."/>
            <person name="Goldstein A."/>
            <person name="Labbe J."/>
            <person name="Schadt C."/>
            <person name="Tuskan G."/>
            <person name="Grigoriev I."/>
            <person name="Martin F."/>
            <person name="Vilgalys R."/>
            <person name="Bonito G."/>
        </authorList>
    </citation>
    <scope>NUCLEOTIDE SEQUENCE [LARGE SCALE GENOMIC DNA]</scope>
    <source>
        <strain evidence="2 3">AG-77</strain>
    </source>
</reference>
<keyword evidence="1" id="KW-0812">Transmembrane</keyword>
<organism evidence="2 3">
    <name type="scientific">Linnemannia elongata AG-77</name>
    <dbReference type="NCBI Taxonomy" id="1314771"/>
    <lineage>
        <taxon>Eukaryota</taxon>
        <taxon>Fungi</taxon>
        <taxon>Fungi incertae sedis</taxon>
        <taxon>Mucoromycota</taxon>
        <taxon>Mortierellomycotina</taxon>
        <taxon>Mortierellomycetes</taxon>
        <taxon>Mortierellales</taxon>
        <taxon>Mortierellaceae</taxon>
        <taxon>Linnemannia</taxon>
    </lineage>
</organism>
<keyword evidence="3" id="KW-1185">Reference proteome</keyword>
<dbReference type="EMBL" id="KV442013">
    <property type="protein sequence ID" value="OAQ35941.1"/>
    <property type="molecule type" value="Genomic_DNA"/>
</dbReference>
<evidence type="ECO:0000256" key="1">
    <source>
        <dbReference type="SAM" id="Phobius"/>
    </source>
</evidence>
<evidence type="ECO:0000313" key="3">
    <source>
        <dbReference type="Proteomes" id="UP000078512"/>
    </source>
</evidence>
<proteinExistence type="predicted"/>
<name>A0A197KGZ9_9FUNG</name>
<protein>
    <submittedName>
        <fullName evidence="2">Uncharacterized protein</fullName>
    </submittedName>
</protein>
<feature type="transmembrane region" description="Helical" evidence="1">
    <location>
        <begin position="26"/>
        <end position="48"/>
    </location>
</feature>
<dbReference type="AlphaFoldDB" id="A0A197KGZ9"/>
<feature type="transmembrane region" description="Helical" evidence="1">
    <location>
        <begin position="54"/>
        <end position="74"/>
    </location>
</feature>
<accession>A0A197KGZ9</accession>